<keyword evidence="2" id="KW-0820">tRNA-binding</keyword>
<keyword evidence="4" id="KW-0694">RNA-binding</keyword>
<dbReference type="NCBIfam" id="TIGR00447">
    <property type="entry name" value="pth"/>
    <property type="match status" value="1"/>
</dbReference>
<sequence length="239" mass="26116">MASQPNSLHQNCNRSRKQRRRLRLQLEFSSTPPSSDTEIDSDSIALPLHIPRFTMASSVRLLVCSIGNPGPYLNTLHSAGHTVLSALASSLSYPSFQKSRAYANGLLSTGSDFTLWQSASQMNISGPGVASAWRQFQKESRGEETKLVVVHDELEIALGQVKVRPGTTSAKGHNGLKSIGETIGGINYMRIGVGIGRPESREKRDVADYVLRKMSMVERGRIEGAAGKVEVELRRLLKG</sequence>
<dbReference type="AlphaFoldDB" id="A0A1E1KIB7"/>
<comment type="caution">
    <text evidence="6">The sequence shown here is derived from an EMBL/GenBank/DDBJ whole genome shotgun (WGS) entry which is preliminary data.</text>
</comment>
<dbReference type="InParanoid" id="A0A1E1KIB7"/>
<evidence type="ECO:0000256" key="2">
    <source>
        <dbReference type="ARBA" id="ARBA00022555"/>
    </source>
</evidence>
<evidence type="ECO:0000256" key="3">
    <source>
        <dbReference type="ARBA" id="ARBA00022801"/>
    </source>
</evidence>
<protein>
    <recommendedName>
        <fullName evidence="1">peptidyl-tRNA hydrolase</fullName>
        <ecNumber evidence="1">3.1.1.29</ecNumber>
    </recommendedName>
</protein>
<organism evidence="6 7">
    <name type="scientific">Rhynchosporium graminicola</name>
    <dbReference type="NCBI Taxonomy" id="2792576"/>
    <lineage>
        <taxon>Eukaryota</taxon>
        <taxon>Fungi</taxon>
        <taxon>Dikarya</taxon>
        <taxon>Ascomycota</taxon>
        <taxon>Pezizomycotina</taxon>
        <taxon>Leotiomycetes</taxon>
        <taxon>Helotiales</taxon>
        <taxon>Ploettnerulaceae</taxon>
        <taxon>Rhynchosporium</taxon>
    </lineage>
</organism>
<dbReference type="EMBL" id="FJUW01000013">
    <property type="protein sequence ID" value="CZS97742.1"/>
    <property type="molecule type" value="Genomic_DNA"/>
</dbReference>
<dbReference type="FunCoup" id="A0A1E1KIB7">
    <property type="interactions" value="111"/>
</dbReference>
<dbReference type="PANTHER" id="PTHR17224">
    <property type="entry name" value="PEPTIDYL-TRNA HYDROLASE"/>
    <property type="match status" value="1"/>
</dbReference>
<dbReference type="STRING" id="914237.A0A1E1KIB7"/>
<accession>A0A1E1KIB7</accession>
<comment type="similarity">
    <text evidence="5">Belongs to the PTH family.</text>
</comment>
<gene>
    <name evidence="6" type="ORF">RCO7_00076</name>
</gene>
<dbReference type="Proteomes" id="UP000178129">
    <property type="component" value="Unassembled WGS sequence"/>
</dbReference>
<dbReference type="GO" id="GO:0004045">
    <property type="term" value="F:peptidyl-tRNA hydrolase activity"/>
    <property type="evidence" value="ECO:0007669"/>
    <property type="project" value="UniProtKB-EC"/>
</dbReference>
<dbReference type="Gene3D" id="3.40.50.1470">
    <property type="entry name" value="Peptidyl-tRNA hydrolase"/>
    <property type="match status" value="1"/>
</dbReference>
<evidence type="ECO:0000256" key="1">
    <source>
        <dbReference type="ARBA" id="ARBA00013260"/>
    </source>
</evidence>
<dbReference type="Pfam" id="PF01195">
    <property type="entry name" value="Pept_tRNA_hydro"/>
    <property type="match status" value="1"/>
</dbReference>
<evidence type="ECO:0000256" key="5">
    <source>
        <dbReference type="ARBA" id="ARBA00038063"/>
    </source>
</evidence>
<evidence type="ECO:0000256" key="4">
    <source>
        <dbReference type="ARBA" id="ARBA00022884"/>
    </source>
</evidence>
<dbReference type="InterPro" id="IPR001328">
    <property type="entry name" value="Pept_tRNA_hydro"/>
</dbReference>
<dbReference type="PROSITE" id="PS01196">
    <property type="entry name" value="PEPT_TRNA_HYDROL_2"/>
    <property type="match status" value="1"/>
</dbReference>
<dbReference type="GO" id="GO:0000049">
    <property type="term" value="F:tRNA binding"/>
    <property type="evidence" value="ECO:0007669"/>
    <property type="project" value="UniProtKB-KW"/>
</dbReference>
<dbReference type="EC" id="3.1.1.29" evidence="1"/>
<evidence type="ECO:0000313" key="6">
    <source>
        <dbReference type="EMBL" id="CZS97742.1"/>
    </source>
</evidence>
<name>A0A1E1KIB7_9HELO</name>
<dbReference type="InterPro" id="IPR036416">
    <property type="entry name" value="Pept_tRNA_hydro_sf"/>
</dbReference>
<evidence type="ECO:0000313" key="7">
    <source>
        <dbReference type="Proteomes" id="UP000178129"/>
    </source>
</evidence>
<reference evidence="7" key="1">
    <citation type="submission" date="2016-03" db="EMBL/GenBank/DDBJ databases">
        <authorList>
            <person name="Ploux O."/>
        </authorList>
    </citation>
    <scope>NUCLEOTIDE SEQUENCE [LARGE SCALE GENOMIC DNA]</scope>
    <source>
        <strain evidence="7">UK7</strain>
    </source>
</reference>
<keyword evidence="3 6" id="KW-0378">Hydrolase</keyword>
<dbReference type="InterPro" id="IPR018171">
    <property type="entry name" value="Pept_tRNA_hydro_CS"/>
</dbReference>
<dbReference type="PANTHER" id="PTHR17224:SF1">
    <property type="entry name" value="PEPTIDYL-TRNA HYDROLASE"/>
    <property type="match status" value="1"/>
</dbReference>
<dbReference type="SUPFAM" id="SSF53178">
    <property type="entry name" value="Peptidyl-tRNA hydrolase-like"/>
    <property type="match status" value="1"/>
</dbReference>
<proteinExistence type="inferred from homology"/>
<keyword evidence="7" id="KW-1185">Reference proteome</keyword>